<dbReference type="EMBL" id="CM010716">
    <property type="protein sequence ID" value="RZC52565.1"/>
    <property type="molecule type" value="Genomic_DNA"/>
</dbReference>
<protein>
    <recommendedName>
        <fullName evidence="3">Folate receptor-like domain-containing protein</fullName>
    </recommendedName>
</protein>
<dbReference type="Proteomes" id="UP000316621">
    <property type="component" value="Chromosome 2"/>
</dbReference>
<dbReference type="AlphaFoldDB" id="A0A4Y7IYR9"/>
<evidence type="ECO:0000313" key="5">
    <source>
        <dbReference type="Proteomes" id="UP000316621"/>
    </source>
</evidence>
<dbReference type="InterPro" id="IPR053305">
    <property type="entry name" value="Folate-binding_rcpt-like"/>
</dbReference>
<dbReference type="InterPro" id="IPR018143">
    <property type="entry name" value="Folate_rcpt-like"/>
</dbReference>
<keyword evidence="1" id="KW-0732">Signal</keyword>
<evidence type="ECO:0000313" key="4">
    <source>
        <dbReference type="EMBL" id="RZC52565.1"/>
    </source>
</evidence>
<accession>A0A4Y7IYR9</accession>
<evidence type="ECO:0000256" key="1">
    <source>
        <dbReference type="ARBA" id="ARBA00022729"/>
    </source>
</evidence>
<dbReference type="Pfam" id="PF03024">
    <property type="entry name" value="Folate_rec"/>
    <property type="match status" value="1"/>
</dbReference>
<dbReference type="PANTHER" id="PTHR37390">
    <property type="entry name" value="OS02G0592500 PROTEIN"/>
    <property type="match status" value="1"/>
</dbReference>
<gene>
    <name evidence="4" type="ORF">C5167_020994</name>
</gene>
<reference evidence="4 5" key="1">
    <citation type="journal article" date="2018" name="Science">
        <title>The opium poppy genome and morphinan production.</title>
        <authorList>
            <person name="Guo L."/>
            <person name="Winzer T."/>
            <person name="Yang X."/>
            <person name="Li Y."/>
            <person name="Ning Z."/>
            <person name="He Z."/>
            <person name="Teodor R."/>
            <person name="Lu Y."/>
            <person name="Bowser T.A."/>
            <person name="Graham I.A."/>
            <person name="Ye K."/>
        </authorList>
    </citation>
    <scope>NUCLEOTIDE SEQUENCE [LARGE SCALE GENOMIC DNA]</scope>
    <source>
        <strain evidence="5">cv. HN1</strain>
        <tissue evidence="4">Leaves</tissue>
    </source>
</reference>
<organism evidence="4 5">
    <name type="scientific">Papaver somniferum</name>
    <name type="common">Opium poppy</name>
    <dbReference type="NCBI Taxonomy" id="3469"/>
    <lineage>
        <taxon>Eukaryota</taxon>
        <taxon>Viridiplantae</taxon>
        <taxon>Streptophyta</taxon>
        <taxon>Embryophyta</taxon>
        <taxon>Tracheophyta</taxon>
        <taxon>Spermatophyta</taxon>
        <taxon>Magnoliopsida</taxon>
        <taxon>Ranunculales</taxon>
        <taxon>Papaveraceae</taxon>
        <taxon>Papaveroideae</taxon>
        <taxon>Papaver</taxon>
    </lineage>
</organism>
<sequence length="418" mass="46711">MGQNFHQFQFRAHPFMMRTWSHCDPNPTLIDQPGSGPVISGRIEKKRKIKHQSDRHRYEMMSTGRTPLLLLFFNLIIFSAAGKHNGVCISQGGRFAPFSSEGKPPSKVTKGPKDLTLCRVFRKRTCCDVAQTHPALLTIRRLASAGEASQECLQLWELLECSICDPRVGVQPGPPLICASFCDRVFEACAGAYFSEDVKTQVLSPCGLNDFVCGRVSEWASNGTELCKIAGFAIKSSEDNYGAGIEPSCYGGKASLDSIADSWKTSRPANSWKTSRPGVPRRAQKLGSFQDFQQWVRQMPINERVSWAVGGMQKEKSGPHSYTRSLSRDRKKTGRQVESAVISQVQVICRFSFVIVLGSFVYFIKEKISSRINGVDQFYLTDVVSFNLRVGNDPFLFFTVRPIALLFFTHVQKPKALN</sequence>
<dbReference type="STRING" id="3469.A0A4Y7IYR9"/>
<name>A0A4Y7IYR9_PAPSO</name>
<feature type="domain" description="Folate receptor-like" evidence="3">
    <location>
        <begin position="109"/>
        <end position="238"/>
    </location>
</feature>
<evidence type="ECO:0000259" key="3">
    <source>
        <dbReference type="Pfam" id="PF03024"/>
    </source>
</evidence>
<keyword evidence="5" id="KW-1185">Reference proteome</keyword>
<evidence type="ECO:0000256" key="2">
    <source>
        <dbReference type="ARBA" id="ARBA00023157"/>
    </source>
</evidence>
<keyword evidence="2" id="KW-1015">Disulfide bond</keyword>
<dbReference type="PANTHER" id="PTHR37390:SF1">
    <property type="entry name" value="FOLATE-BINDING PROTEIN 1"/>
    <property type="match status" value="1"/>
</dbReference>
<dbReference type="Gramene" id="RZC52565">
    <property type="protein sequence ID" value="RZC52565"/>
    <property type="gene ID" value="C5167_020994"/>
</dbReference>
<proteinExistence type="predicted"/>